<keyword evidence="2" id="KW-1185">Reference proteome</keyword>
<proteinExistence type="predicted"/>
<dbReference type="Gene3D" id="2.30.29.30">
    <property type="entry name" value="Pleckstrin-homology domain (PH domain)/Phosphotyrosine-binding domain (PTB)"/>
    <property type="match status" value="1"/>
</dbReference>
<dbReference type="SUPFAM" id="SSF50729">
    <property type="entry name" value="PH domain-like"/>
    <property type="match status" value="1"/>
</dbReference>
<comment type="caution">
    <text evidence="1">The sequence shown here is derived from an EMBL/GenBank/DDBJ whole genome shotgun (WGS) entry which is preliminary data.</text>
</comment>
<evidence type="ECO:0000313" key="2">
    <source>
        <dbReference type="Proteomes" id="UP001201812"/>
    </source>
</evidence>
<name>A0AAD4MWG2_9BILA</name>
<gene>
    <name evidence="1" type="ORF">DdX_13444</name>
</gene>
<reference evidence="1" key="1">
    <citation type="submission" date="2022-01" db="EMBL/GenBank/DDBJ databases">
        <title>Genome Sequence Resource for Two Populations of Ditylenchus destructor, the Migratory Endoparasitic Phytonematode.</title>
        <authorList>
            <person name="Zhang H."/>
            <person name="Lin R."/>
            <person name="Xie B."/>
        </authorList>
    </citation>
    <scope>NUCLEOTIDE SEQUENCE</scope>
    <source>
        <strain evidence="1">BazhouSP</strain>
    </source>
</reference>
<dbReference type="AlphaFoldDB" id="A0AAD4MWG2"/>
<sequence>MAVEPHLFQTEHIKLRIVNPDGSTDAASKVKALGSLYVYDDRLEWRCTNPEKTVVFHHSDFIRIRLSSPSCPRVLFQLPLADNRKANFTFKRPGTDHDTRSYERTVFIRALSRAAHTYLGHHVNDNI</sequence>
<organism evidence="1 2">
    <name type="scientific">Ditylenchus destructor</name>
    <dbReference type="NCBI Taxonomy" id="166010"/>
    <lineage>
        <taxon>Eukaryota</taxon>
        <taxon>Metazoa</taxon>
        <taxon>Ecdysozoa</taxon>
        <taxon>Nematoda</taxon>
        <taxon>Chromadorea</taxon>
        <taxon>Rhabditida</taxon>
        <taxon>Tylenchina</taxon>
        <taxon>Tylenchomorpha</taxon>
        <taxon>Sphaerularioidea</taxon>
        <taxon>Anguinidae</taxon>
        <taxon>Anguininae</taxon>
        <taxon>Ditylenchus</taxon>
    </lineage>
</organism>
<accession>A0AAD4MWG2</accession>
<evidence type="ECO:0000313" key="1">
    <source>
        <dbReference type="EMBL" id="KAI1705651.1"/>
    </source>
</evidence>
<dbReference type="Proteomes" id="UP001201812">
    <property type="component" value="Unassembled WGS sequence"/>
</dbReference>
<dbReference type="EMBL" id="JAKKPZ010000054">
    <property type="protein sequence ID" value="KAI1705651.1"/>
    <property type="molecule type" value="Genomic_DNA"/>
</dbReference>
<protein>
    <submittedName>
        <fullName evidence="1">Uncharacterized protein</fullName>
    </submittedName>
</protein>
<dbReference type="InterPro" id="IPR011993">
    <property type="entry name" value="PH-like_dom_sf"/>
</dbReference>